<gene>
    <name evidence="3" type="ORF">AWC38_SpisGene14448</name>
</gene>
<accession>A0A2B4RV76</accession>
<reference evidence="4" key="1">
    <citation type="journal article" date="2017" name="bioRxiv">
        <title>Comparative analysis of the genomes of Stylophora pistillata and Acropora digitifera provides evidence for extensive differences between species of corals.</title>
        <authorList>
            <person name="Voolstra C.R."/>
            <person name="Li Y."/>
            <person name="Liew Y.J."/>
            <person name="Baumgarten S."/>
            <person name="Zoccola D."/>
            <person name="Flot J.-F."/>
            <person name="Tambutte S."/>
            <person name="Allemand D."/>
            <person name="Aranda M."/>
        </authorList>
    </citation>
    <scope>NUCLEOTIDE SEQUENCE [LARGE SCALE GENOMIC DNA]</scope>
</reference>
<protein>
    <recommendedName>
        <fullName evidence="2">CCHC-type domain-containing protein</fullName>
    </recommendedName>
</protein>
<dbReference type="InterPro" id="IPR036875">
    <property type="entry name" value="Znf_CCHC_sf"/>
</dbReference>
<keyword evidence="1" id="KW-0863">Zinc-finger</keyword>
<dbReference type="Proteomes" id="UP000225706">
    <property type="component" value="Unassembled WGS sequence"/>
</dbReference>
<evidence type="ECO:0000313" key="3">
    <source>
        <dbReference type="EMBL" id="PFX21076.1"/>
    </source>
</evidence>
<evidence type="ECO:0000313" key="4">
    <source>
        <dbReference type="Proteomes" id="UP000225706"/>
    </source>
</evidence>
<name>A0A2B4RV76_STYPI</name>
<sequence length="192" mass="20804">MSTLTFAQVISKACDFEAGLNTESAITKHQLEEMVHKVASAGNKTPHRLPRRQPHVQPGVISSSACQWSGKATYSARQDCPAANATCHRCGKWGHWQQLCRSSSSANTVSESLEAHPVNSQSACVITQEVLHVHSTPKGLSIIQNGKIPAFMTEEMIQSIFSTSELTPCLAELQDGLRKVGVYQKSYAALPG</sequence>
<dbReference type="EMBL" id="LSMT01000292">
    <property type="protein sequence ID" value="PFX21076.1"/>
    <property type="molecule type" value="Genomic_DNA"/>
</dbReference>
<evidence type="ECO:0000256" key="1">
    <source>
        <dbReference type="PROSITE-ProRule" id="PRU00047"/>
    </source>
</evidence>
<keyword evidence="4" id="KW-1185">Reference proteome</keyword>
<organism evidence="3 4">
    <name type="scientific">Stylophora pistillata</name>
    <name type="common">Smooth cauliflower coral</name>
    <dbReference type="NCBI Taxonomy" id="50429"/>
    <lineage>
        <taxon>Eukaryota</taxon>
        <taxon>Metazoa</taxon>
        <taxon>Cnidaria</taxon>
        <taxon>Anthozoa</taxon>
        <taxon>Hexacorallia</taxon>
        <taxon>Scleractinia</taxon>
        <taxon>Astrocoeniina</taxon>
        <taxon>Pocilloporidae</taxon>
        <taxon>Stylophora</taxon>
    </lineage>
</organism>
<dbReference type="InterPro" id="IPR001878">
    <property type="entry name" value="Znf_CCHC"/>
</dbReference>
<dbReference type="GO" id="GO:0008270">
    <property type="term" value="F:zinc ion binding"/>
    <property type="evidence" value="ECO:0007669"/>
    <property type="project" value="UniProtKB-KW"/>
</dbReference>
<dbReference type="GO" id="GO:0003676">
    <property type="term" value="F:nucleic acid binding"/>
    <property type="evidence" value="ECO:0007669"/>
    <property type="project" value="InterPro"/>
</dbReference>
<keyword evidence="1" id="KW-0862">Zinc</keyword>
<evidence type="ECO:0000259" key="2">
    <source>
        <dbReference type="PROSITE" id="PS50158"/>
    </source>
</evidence>
<proteinExistence type="predicted"/>
<feature type="domain" description="CCHC-type" evidence="2">
    <location>
        <begin position="87"/>
        <end position="102"/>
    </location>
</feature>
<dbReference type="PROSITE" id="PS50158">
    <property type="entry name" value="ZF_CCHC"/>
    <property type="match status" value="1"/>
</dbReference>
<dbReference type="SUPFAM" id="SSF57756">
    <property type="entry name" value="Retrovirus zinc finger-like domains"/>
    <property type="match status" value="1"/>
</dbReference>
<dbReference type="AlphaFoldDB" id="A0A2B4RV76"/>
<keyword evidence="1" id="KW-0479">Metal-binding</keyword>
<comment type="caution">
    <text evidence="3">The sequence shown here is derived from an EMBL/GenBank/DDBJ whole genome shotgun (WGS) entry which is preliminary data.</text>
</comment>